<proteinExistence type="inferred from homology"/>
<keyword evidence="9" id="KW-1185">Reference proteome</keyword>
<comment type="similarity">
    <text evidence="4 6">Belongs to the GART family.</text>
</comment>
<accession>A0ABT9GXN1</accession>
<feature type="domain" description="Formyl transferase N-terminal" evidence="7">
    <location>
        <begin position="3"/>
        <end position="182"/>
    </location>
</feature>
<dbReference type="NCBIfam" id="TIGR00639">
    <property type="entry name" value="PurN"/>
    <property type="match status" value="1"/>
</dbReference>
<evidence type="ECO:0000259" key="7">
    <source>
        <dbReference type="Pfam" id="PF00551"/>
    </source>
</evidence>
<keyword evidence="2 6" id="KW-0808">Transferase</keyword>
<dbReference type="CDD" id="cd08645">
    <property type="entry name" value="FMT_core_GART"/>
    <property type="match status" value="1"/>
</dbReference>
<protein>
    <recommendedName>
        <fullName evidence="6">Phosphoribosylglycinamide formyltransferase</fullName>
        <ecNumber evidence="6">2.1.2.2</ecNumber>
    </recommendedName>
    <alternativeName>
        <fullName evidence="6">5'-phosphoribosylglycinamide transformylase</fullName>
    </alternativeName>
    <alternativeName>
        <fullName evidence="6">GAR transformylase</fullName>
        <shortName evidence="6">GART</shortName>
    </alternativeName>
</protein>
<feature type="binding site" evidence="6">
    <location>
        <position position="107"/>
    </location>
    <ligand>
        <name>(6R)-10-formyltetrahydrofolate</name>
        <dbReference type="ChEBI" id="CHEBI:195366"/>
    </ligand>
</feature>
<evidence type="ECO:0000256" key="2">
    <source>
        <dbReference type="ARBA" id="ARBA00022679"/>
    </source>
</evidence>
<dbReference type="PROSITE" id="PS00373">
    <property type="entry name" value="GART"/>
    <property type="match status" value="1"/>
</dbReference>
<evidence type="ECO:0000256" key="5">
    <source>
        <dbReference type="ARBA" id="ARBA00047664"/>
    </source>
</evidence>
<comment type="caution">
    <text evidence="8">The sequence shown here is derived from an EMBL/GenBank/DDBJ whole genome shotgun (WGS) entry which is preliminary data.</text>
</comment>
<dbReference type="PANTHER" id="PTHR43369">
    <property type="entry name" value="PHOSPHORIBOSYLGLYCINAMIDE FORMYLTRANSFERASE"/>
    <property type="match status" value="1"/>
</dbReference>
<dbReference type="InterPro" id="IPR002376">
    <property type="entry name" value="Formyl_transf_N"/>
</dbReference>
<comment type="catalytic activity">
    <reaction evidence="5 6">
        <text>N(1)-(5-phospho-beta-D-ribosyl)glycinamide + (6R)-10-formyltetrahydrofolate = N(2)-formyl-N(1)-(5-phospho-beta-D-ribosyl)glycinamide + (6S)-5,6,7,8-tetrahydrofolate + H(+)</text>
        <dbReference type="Rhea" id="RHEA:15053"/>
        <dbReference type="ChEBI" id="CHEBI:15378"/>
        <dbReference type="ChEBI" id="CHEBI:57453"/>
        <dbReference type="ChEBI" id="CHEBI:143788"/>
        <dbReference type="ChEBI" id="CHEBI:147286"/>
        <dbReference type="ChEBI" id="CHEBI:195366"/>
        <dbReference type="EC" id="2.1.2.2"/>
    </reaction>
</comment>
<dbReference type="Pfam" id="PF00551">
    <property type="entry name" value="Formyl_trans_N"/>
    <property type="match status" value="1"/>
</dbReference>
<name>A0ABT9GXN1_9GAMM</name>
<comment type="pathway">
    <text evidence="1 6">Purine metabolism; IMP biosynthesis via de novo pathway; N(2)-formyl-N(1)-(5-phospho-D-ribosyl)glycinamide from N(1)-(5-phospho-D-ribosyl)glycinamide (10-formyl THF route): step 1/1.</text>
</comment>
<feature type="binding site" evidence="6">
    <location>
        <begin position="90"/>
        <end position="93"/>
    </location>
    <ligand>
        <name>(6R)-10-formyltetrahydrofolate</name>
        <dbReference type="ChEBI" id="CHEBI:195366"/>
    </ligand>
</feature>
<dbReference type="GO" id="GO:0004644">
    <property type="term" value="F:phosphoribosylglycinamide formyltransferase activity"/>
    <property type="evidence" value="ECO:0007669"/>
    <property type="project" value="UniProtKB-EC"/>
</dbReference>
<dbReference type="EMBL" id="JAUZVZ010000007">
    <property type="protein sequence ID" value="MDP4535820.1"/>
    <property type="molecule type" value="Genomic_DNA"/>
</dbReference>
<dbReference type="InterPro" id="IPR036477">
    <property type="entry name" value="Formyl_transf_N_sf"/>
</dbReference>
<dbReference type="InterPro" id="IPR004607">
    <property type="entry name" value="GART"/>
</dbReference>
<dbReference type="Gene3D" id="3.40.50.170">
    <property type="entry name" value="Formyl transferase, N-terminal domain"/>
    <property type="match status" value="1"/>
</dbReference>
<dbReference type="PANTHER" id="PTHR43369:SF2">
    <property type="entry name" value="PHOSPHORIBOSYLGLYCINAMIDE FORMYLTRANSFERASE"/>
    <property type="match status" value="1"/>
</dbReference>
<evidence type="ECO:0000313" key="9">
    <source>
        <dbReference type="Proteomes" id="UP001231616"/>
    </source>
</evidence>
<evidence type="ECO:0000256" key="3">
    <source>
        <dbReference type="ARBA" id="ARBA00022755"/>
    </source>
</evidence>
<dbReference type="EC" id="2.1.2.2" evidence="6"/>
<evidence type="ECO:0000256" key="4">
    <source>
        <dbReference type="ARBA" id="ARBA00038440"/>
    </source>
</evidence>
<feature type="site" description="Raises pKa of active site His" evidence="6">
    <location>
        <position position="145"/>
    </location>
</feature>
<gene>
    <name evidence="6 8" type="primary">purN</name>
    <name evidence="8" type="ORF">Q3O60_06450</name>
</gene>
<evidence type="ECO:0000256" key="1">
    <source>
        <dbReference type="ARBA" id="ARBA00005054"/>
    </source>
</evidence>
<dbReference type="HAMAP" id="MF_01930">
    <property type="entry name" value="PurN"/>
    <property type="match status" value="1"/>
</dbReference>
<evidence type="ECO:0000313" key="8">
    <source>
        <dbReference type="EMBL" id="MDP4535820.1"/>
    </source>
</evidence>
<sequence length="218" mass="24204">MKSIVVLISGNGSNLQAILDACASGFIDGEVCAVISNKANVLGLDRAKEAGSIAHCLPHQDYPTRHSYDQALQQLIDSHKPDLVVLAGFMRILTPEFVQHYSGKLLNIHPSLLPKYQGLHTHQRAMEAGDSIHGCSVHFVTEELDGGPVVLQARVPIFPEDELTAVTERVHEQEYSIYPLVIRWFCQGRLHQEGNLAFLDNEPLPEHGYANDDDEYDL</sequence>
<dbReference type="SUPFAM" id="SSF53328">
    <property type="entry name" value="Formyltransferase"/>
    <property type="match status" value="1"/>
</dbReference>
<reference evidence="8 9" key="1">
    <citation type="submission" date="2023-08" db="EMBL/GenBank/DDBJ databases">
        <authorList>
            <person name="Joshi A."/>
            <person name="Thite S."/>
        </authorList>
    </citation>
    <scope>NUCLEOTIDE SEQUENCE [LARGE SCALE GENOMIC DNA]</scope>
    <source>
        <strain evidence="8 9">AC40</strain>
    </source>
</reference>
<keyword evidence="3 6" id="KW-0658">Purine biosynthesis</keyword>
<dbReference type="Proteomes" id="UP001231616">
    <property type="component" value="Unassembled WGS sequence"/>
</dbReference>
<comment type="function">
    <text evidence="6">Catalyzes the transfer of a formyl group from 10-formyltetrahydrofolate to 5-phospho-ribosyl-glycinamide (GAR), producing 5-phospho-ribosyl-N-formylglycinamide (FGAR) and tetrahydrofolate.</text>
</comment>
<feature type="binding site" evidence="6">
    <location>
        <position position="65"/>
    </location>
    <ligand>
        <name>(6R)-10-formyltetrahydrofolate</name>
        <dbReference type="ChEBI" id="CHEBI:195366"/>
    </ligand>
</feature>
<feature type="active site" description="Proton donor" evidence="6">
    <location>
        <position position="109"/>
    </location>
</feature>
<organism evidence="8 9">
    <name type="scientific">Alkalimonas collagenimarina</name>
    <dbReference type="NCBI Taxonomy" id="400390"/>
    <lineage>
        <taxon>Bacteria</taxon>
        <taxon>Pseudomonadati</taxon>
        <taxon>Pseudomonadota</taxon>
        <taxon>Gammaproteobacteria</taxon>
        <taxon>Alkalimonas</taxon>
    </lineage>
</organism>
<evidence type="ECO:0000256" key="6">
    <source>
        <dbReference type="HAMAP-Rule" id="MF_01930"/>
    </source>
</evidence>
<dbReference type="RefSeq" id="WP_305893086.1">
    <property type="nucleotide sequence ID" value="NZ_JAUZVZ010000007.1"/>
</dbReference>
<dbReference type="InterPro" id="IPR001555">
    <property type="entry name" value="GART_AS"/>
</dbReference>
<feature type="binding site" evidence="6">
    <location>
        <begin position="12"/>
        <end position="14"/>
    </location>
    <ligand>
        <name>N(1)-(5-phospho-beta-D-ribosyl)glycinamide</name>
        <dbReference type="ChEBI" id="CHEBI:143788"/>
    </ligand>
</feature>